<evidence type="ECO:0000256" key="1">
    <source>
        <dbReference type="SAM" id="Phobius"/>
    </source>
</evidence>
<dbReference type="KEGG" id="agv:OJF2_12850"/>
<feature type="transmembrane region" description="Helical" evidence="1">
    <location>
        <begin position="12"/>
        <end position="33"/>
    </location>
</feature>
<keyword evidence="1" id="KW-0472">Membrane</keyword>
<organism evidence="2 3">
    <name type="scientific">Aquisphaera giovannonii</name>
    <dbReference type="NCBI Taxonomy" id="406548"/>
    <lineage>
        <taxon>Bacteria</taxon>
        <taxon>Pseudomonadati</taxon>
        <taxon>Planctomycetota</taxon>
        <taxon>Planctomycetia</taxon>
        <taxon>Isosphaerales</taxon>
        <taxon>Isosphaeraceae</taxon>
        <taxon>Aquisphaera</taxon>
    </lineage>
</organism>
<accession>A0A5B9VY18</accession>
<sequence length="85" mass="9148">MSPAEPLPRLPYVLLIAMTAVSFGGPFVMLAAVRGGPNAGWPPDRPVEWVAIAAVMILFLGLFAACVSLGAWHRPRPRPSPRSRD</sequence>
<dbReference type="OrthoDB" id="291220at2"/>
<keyword evidence="1" id="KW-1133">Transmembrane helix</keyword>
<reference evidence="2 3" key="1">
    <citation type="submission" date="2019-08" db="EMBL/GenBank/DDBJ databases">
        <title>Deep-cultivation of Planctomycetes and their phenomic and genomic characterization uncovers novel biology.</title>
        <authorList>
            <person name="Wiegand S."/>
            <person name="Jogler M."/>
            <person name="Boedeker C."/>
            <person name="Pinto D."/>
            <person name="Vollmers J."/>
            <person name="Rivas-Marin E."/>
            <person name="Kohn T."/>
            <person name="Peeters S.H."/>
            <person name="Heuer A."/>
            <person name="Rast P."/>
            <person name="Oberbeckmann S."/>
            <person name="Bunk B."/>
            <person name="Jeske O."/>
            <person name="Meyerdierks A."/>
            <person name="Storesund J.E."/>
            <person name="Kallscheuer N."/>
            <person name="Luecker S."/>
            <person name="Lage O.M."/>
            <person name="Pohl T."/>
            <person name="Merkel B.J."/>
            <person name="Hornburger P."/>
            <person name="Mueller R.-W."/>
            <person name="Bruemmer F."/>
            <person name="Labrenz M."/>
            <person name="Spormann A.M."/>
            <person name="Op den Camp H."/>
            <person name="Overmann J."/>
            <person name="Amann R."/>
            <person name="Jetten M.S.M."/>
            <person name="Mascher T."/>
            <person name="Medema M.H."/>
            <person name="Devos D.P."/>
            <person name="Kaster A.-K."/>
            <person name="Ovreas L."/>
            <person name="Rohde M."/>
            <person name="Galperin M.Y."/>
            <person name="Jogler C."/>
        </authorList>
    </citation>
    <scope>NUCLEOTIDE SEQUENCE [LARGE SCALE GENOMIC DNA]</scope>
    <source>
        <strain evidence="2 3">OJF2</strain>
    </source>
</reference>
<dbReference type="EMBL" id="CP042997">
    <property type="protein sequence ID" value="QEH32801.1"/>
    <property type="molecule type" value="Genomic_DNA"/>
</dbReference>
<dbReference type="AlphaFoldDB" id="A0A5B9VY18"/>
<evidence type="ECO:0000313" key="3">
    <source>
        <dbReference type="Proteomes" id="UP000324233"/>
    </source>
</evidence>
<gene>
    <name evidence="2" type="ORF">OJF2_12850</name>
</gene>
<dbReference type="RefSeq" id="WP_148592243.1">
    <property type="nucleotide sequence ID" value="NZ_CP042997.1"/>
</dbReference>
<feature type="transmembrane region" description="Helical" evidence="1">
    <location>
        <begin position="49"/>
        <end position="72"/>
    </location>
</feature>
<dbReference type="Proteomes" id="UP000324233">
    <property type="component" value="Chromosome"/>
</dbReference>
<keyword evidence="1" id="KW-0812">Transmembrane</keyword>
<name>A0A5B9VY18_9BACT</name>
<proteinExistence type="predicted"/>
<keyword evidence="3" id="KW-1185">Reference proteome</keyword>
<protein>
    <submittedName>
        <fullName evidence="2">Uncharacterized protein</fullName>
    </submittedName>
</protein>
<evidence type="ECO:0000313" key="2">
    <source>
        <dbReference type="EMBL" id="QEH32801.1"/>
    </source>
</evidence>